<evidence type="ECO:0000313" key="1">
    <source>
        <dbReference type="EMBL" id="KAF0024820.1"/>
    </source>
</evidence>
<protein>
    <submittedName>
        <fullName evidence="1">Uncharacterized protein</fullName>
    </submittedName>
</protein>
<reference evidence="1 2" key="1">
    <citation type="submission" date="2019-06" db="EMBL/GenBank/DDBJ databases">
        <title>Draft genomes of female and male turbot (Scophthalmus maximus).</title>
        <authorList>
            <person name="Xu H."/>
            <person name="Xu X.-W."/>
            <person name="Shao C."/>
            <person name="Chen S."/>
        </authorList>
    </citation>
    <scope>NUCLEOTIDE SEQUENCE [LARGE SCALE GENOMIC DNA]</scope>
    <source>
        <strain evidence="1">Ysfricsl-2016a</strain>
        <tissue evidence="1">Blood</tissue>
    </source>
</reference>
<dbReference type="EMBL" id="VEVO01000021">
    <property type="protein sequence ID" value="KAF0024820.1"/>
    <property type="molecule type" value="Genomic_DNA"/>
</dbReference>
<accession>A0A6A4RZM2</accession>
<evidence type="ECO:0000313" key="2">
    <source>
        <dbReference type="Proteomes" id="UP000438429"/>
    </source>
</evidence>
<dbReference type="AlphaFoldDB" id="A0A6A4RZM2"/>
<sequence>MFLREVGNHHIKECLIHDFSSRMSSDQVISHCRRPDSKLFFAVLVQDLEQPSFYVSRIFRKSELTESNAVWLEVKPLAKVEMTSVCRKALDCRMRTVFRDPRQLCEMALGVEEESHLQYNRDHLQYFGIDLVHDAPRLFTGVFSSPMRITMTVGVLELCFQCSTYLTQSCSLLYLHWAASEITARLHSNEFQVCLCDSRYQQKIPGLLRALSLLAEI</sequence>
<name>A0A6A4RZM2_SCOMX</name>
<gene>
    <name evidence="1" type="ORF">F2P81_023622</name>
</gene>
<organism evidence="1 2">
    <name type="scientific">Scophthalmus maximus</name>
    <name type="common">Turbot</name>
    <name type="synonym">Psetta maxima</name>
    <dbReference type="NCBI Taxonomy" id="52904"/>
    <lineage>
        <taxon>Eukaryota</taxon>
        <taxon>Metazoa</taxon>
        <taxon>Chordata</taxon>
        <taxon>Craniata</taxon>
        <taxon>Vertebrata</taxon>
        <taxon>Euteleostomi</taxon>
        <taxon>Actinopterygii</taxon>
        <taxon>Neopterygii</taxon>
        <taxon>Teleostei</taxon>
        <taxon>Neoteleostei</taxon>
        <taxon>Acanthomorphata</taxon>
        <taxon>Carangaria</taxon>
        <taxon>Pleuronectiformes</taxon>
        <taxon>Pleuronectoidei</taxon>
        <taxon>Scophthalmidae</taxon>
        <taxon>Scophthalmus</taxon>
    </lineage>
</organism>
<proteinExistence type="predicted"/>
<comment type="caution">
    <text evidence="1">The sequence shown here is derived from an EMBL/GenBank/DDBJ whole genome shotgun (WGS) entry which is preliminary data.</text>
</comment>
<dbReference type="Proteomes" id="UP000438429">
    <property type="component" value="Unassembled WGS sequence"/>
</dbReference>